<organism evidence="1">
    <name type="scientific">marine sediment metagenome</name>
    <dbReference type="NCBI Taxonomy" id="412755"/>
    <lineage>
        <taxon>unclassified sequences</taxon>
        <taxon>metagenomes</taxon>
        <taxon>ecological metagenomes</taxon>
    </lineage>
</organism>
<dbReference type="EMBL" id="LAZR01040360">
    <property type="protein sequence ID" value="KKL14683.1"/>
    <property type="molecule type" value="Genomic_DNA"/>
</dbReference>
<sequence>MVMTPITIEDLPKGQLEKPYYSVGDRGFCDVCNWSSAFKTNKQIWLCDEHARELGKLW</sequence>
<dbReference type="AlphaFoldDB" id="A0A0F9DRX1"/>
<accession>A0A0F9DRX1</accession>
<gene>
    <name evidence="1" type="ORF">LCGC14_2513220</name>
</gene>
<reference evidence="1" key="1">
    <citation type="journal article" date="2015" name="Nature">
        <title>Complex archaea that bridge the gap between prokaryotes and eukaryotes.</title>
        <authorList>
            <person name="Spang A."/>
            <person name="Saw J.H."/>
            <person name="Jorgensen S.L."/>
            <person name="Zaremba-Niedzwiedzka K."/>
            <person name="Martijn J."/>
            <person name="Lind A.E."/>
            <person name="van Eijk R."/>
            <person name="Schleper C."/>
            <person name="Guy L."/>
            <person name="Ettema T.J."/>
        </authorList>
    </citation>
    <scope>NUCLEOTIDE SEQUENCE</scope>
</reference>
<proteinExistence type="predicted"/>
<evidence type="ECO:0000313" key="1">
    <source>
        <dbReference type="EMBL" id="KKL14683.1"/>
    </source>
</evidence>
<name>A0A0F9DRX1_9ZZZZ</name>
<protein>
    <submittedName>
        <fullName evidence="1">Uncharacterized protein</fullName>
    </submittedName>
</protein>
<comment type="caution">
    <text evidence="1">The sequence shown here is derived from an EMBL/GenBank/DDBJ whole genome shotgun (WGS) entry which is preliminary data.</text>
</comment>